<evidence type="ECO:0000313" key="3">
    <source>
        <dbReference type="Proteomes" id="UP000019426"/>
    </source>
</evidence>
<evidence type="ECO:0000313" key="2">
    <source>
        <dbReference type="EMBL" id="CDM67602.1"/>
    </source>
</evidence>
<dbReference type="GO" id="GO:0033194">
    <property type="term" value="P:response to hydroperoxide"/>
    <property type="evidence" value="ECO:0007669"/>
    <property type="project" value="TreeGrafter"/>
</dbReference>
<dbReference type="Proteomes" id="UP000019426">
    <property type="component" value="Chromosome M2/40_rep1"/>
</dbReference>
<dbReference type="PATRIC" id="fig|1216932.3.peg.420"/>
<dbReference type="HOGENOM" id="CLU_061989_0_0_9"/>
<dbReference type="Pfam" id="PF03883">
    <property type="entry name" value="H2O2_YaaD"/>
    <property type="match status" value="1"/>
</dbReference>
<gene>
    <name evidence="2" type="ORF">CM240_0435</name>
</gene>
<dbReference type="eggNOG" id="COG3022">
    <property type="taxonomic scope" value="Bacteria"/>
</dbReference>
<dbReference type="KEGG" id="clt:CM240_0435"/>
<proteinExistence type="inferred from homology"/>
<dbReference type="NCBIfam" id="NF002542">
    <property type="entry name" value="PRK02101.1-3"/>
    <property type="match status" value="1"/>
</dbReference>
<protein>
    <recommendedName>
        <fullName evidence="1">UPF0246 protein CM240_0435</fullName>
    </recommendedName>
</protein>
<sequence length="262" mass="30464">MLIVISPAKTLDFNKINETLPISEPRFLEKSRIIIEELKEYDSYSLTKLMKISDKLANLNKERFESWTESLDEARQCLLVFKGEAFRGIDVGSFKAEDFFYANDHLRILSGLYGILSPFDGVHQYRLEMGTKITIENHKDLYSFWGDILREVIIEDIKNTGDNILINLASKEYFKAIEGLEDIDDEIKVITPVFKEYRNGQYKIISTKAKRARGLMTSFIIKNQIKSVEELKKFNEEGYEFCEEMSNDSELVFILNDAIYVE</sequence>
<dbReference type="EMBL" id="HG917868">
    <property type="protein sequence ID" value="CDM67602.1"/>
    <property type="molecule type" value="Genomic_DNA"/>
</dbReference>
<comment type="similarity">
    <text evidence="1">Belongs to the UPF0246 family.</text>
</comment>
<dbReference type="InterPro" id="IPR005583">
    <property type="entry name" value="YaaA"/>
</dbReference>
<reference evidence="2 3" key="1">
    <citation type="submission" date="2013-11" db="EMBL/GenBank/DDBJ databases">
        <title>Complete genome sequence of Clostridum sp. M2/40.</title>
        <authorList>
            <person name="Wibberg D."/>
            <person name="Puehler A."/>
            <person name="Schlueter A."/>
        </authorList>
    </citation>
    <scope>NUCLEOTIDE SEQUENCE [LARGE SCALE GENOMIC DNA]</scope>
    <source>
        <strain evidence="3">M2/40</strain>
    </source>
</reference>
<dbReference type="HAMAP" id="MF_00652">
    <property type="entry name" value="UPF0246"/>
    <property type="match status" value="1"/>
</dbReference>
<dbReference type="STRING" id="1216932.CM240_0435"/>
<evidence type="ECO:0000256" key="1">
    <source>
        <dbReference type="HAMAP-Rule" id="MF_00652"/>
    </source>
</evidence>
<accession>W6S004</accession>
<organism evidence="2 3">
    <name type="scientific">Clostridium bornimense</name>
    <dbReference type="NCBI Taxonomy" id="1216932"/>
    <lineage>
        <taxon>Bacteria</taxon>
        <taxon>Bacillati</taxon>
        <taxon>Bacillota</taxon>
        <taxon>Clostridia</taxon>
        <taxon>Eubacteriales</taxon>
        <taxon>Clostridiaceae</taxon>
        <taxon>Clostridium</taxon>
    </lineage>
</organism>
<dbReference type="GO" id="GO:0005829">
    <property type="term" value="C:cytosol"/>
    <property type="evidence" value="ECO:0007669"/>
    <property type="project" value="TreeGrafter"/>
</dbReference>
<dbReference type="AlphaFoldDB" id="W6S004"/>
<name>W6S004_9CLOT</name>
<dbReference type="PANTHER" id="PTHR30283">
    <property type="entry name" value="PEROXIDE STRESS RESPONSE PROTEIN YAAA"/>
    <property type="match status" value="1"/>
</dbReference>
<dbReference type="OrthoDB" id="9777133at2"/>
<keyword evidence="3" id="KW-1185">Reference proteome</keyword>
<dbReference type="RefSeq" id="WP_044036065.1">
    <property type="nucleotide sequence ID" value="NZ_HG917868.1"/>
</dbReference>
<dbReference type="PANTHER" id="PTHR30283:SF4">
    <property type="entry name" value="PEROXIDE STRESS RESISTANCE PROTEIN YAAA"/>
    <property type="match status" value="1"/>
</dbReference>